<dbReference type="InterPro" id="IPR029058">
    <property type="entry name" value="AB_hydrolase_fold"/>
</dbReference>
<evidence type="ECO:0000313" key="2">
    <source>
        <dbReference type="EMBL" id="KAH6867559.1"/>
    </source>
</evidence>
<keyword evidence="3" id="KW-1185">Reference proteome</keyword>
<comment type="caution">
    <text evidence="2">The sequence shown here is derived from an EMBL/GenBank/DDBJ whole genome shotgun (WGS) entry which is preliminary data.</text>
</comment>
<name>A0A9P9AHR7_9HYPO</name>
<proteinExistence type="inferred from homology"/>
<protein>
    <submittedName>
        <fullName evidence="2">Alpha/Beta hydrolase protein</fullName>
    </submittedName>
</protein>
<comment type="similarity">
    <text evidence="1">Belongs to the AB hydrolase superfamily. Lipase family.</text>
</comment>
<organism evidence="2 3">
    <name type="scientific">Thelonectria olida</name>
    <dbReference type="NCBI Taxonomy" id="1576542"/>
    <lineage>
        <taxon>Eukaryota</taxon>
        <taxon>Fungi</taxon>
        <taxon>Dikarya</taxon>
        <taxon>Ascomycota</taxon>
        <taxon>Pezizomycotina</taxon>
        <taxon>Sordariomycetes</taxon>
        <taxon>Hypocreomycetidae</taxon>
        <taxon>Hypocreales</taxon>
        <taxon>Nectriaceae</taxon>
        <taxon>Thelonectria</taxon>
    </lineage>
</organism>
<accession>A0A9P9AHR7</accession>
<dbReference type="Gene3D" id="3.40.50.1820">
    <property type="entry name" value="alpha/beta hydrolase"/>
    <property type="match status" value="2"/>
</dbReference>
<dbReference type="Proteomes" id="UP000777438">
    <property type="component" value="Unassembled WGS sequence"/>
</dbReference>
<gene>
    <name evidence="2" type="ORF">B0T10DRAFT_597176</name>
</gene>
<evidence type="ECO:0000256" key="1">
    <source>
        <dbReference type="PIRNR" id="PIRNR029171"/>
    </source>
</evidence>
<dbReference type="SUPFAM" id="SSF53474">
    <property type="entry name" value="alpha/beta-Hydrolases"/>
    <property type="match status" value="1"/>
</dbReference>
<sequence length="460" mass="49843">MIFKLVPLLLGLVPFTRGLQVANLNISESTAAEYGCNSTCYENFQIGLATDAALYGAIYDADFYETASNFSSLKPGDVLKLKPINPTLHSGIPVGTTVYKFQYVSEDLYSKNVPATGFIAFPYASRTNGQKYRTLAYAHGSCGVFRGCAPSTMPNLDEYGSWSFMLQRGYAIIATDYAGLGNNYTAHHYQASPAHAHDLYYSVAAAQSLFGESLTAEWMSVGHSEGGGAVWALAESPLLRENHLCLGEYLGTVAQAPGVRLKELALLAVQTAANSSPSDMVSVRSVLGEFGWLVLGLRSIIPKASQSWLQPTFKKRLELAELAQACYASAQSLVADLDIEDVVDLSDPTFFDALDVMQNLTARGHDKSRQPILVVQGLADVLVLPKVVETSHNASCHSGNEVHLQLYPGLDHTQVIPASAPSFLQWIDDRFGGVKTTGQCSNDTIQPFDLVNMYAPKDTD</sequence>
<dbReference type="AlphaFoldDB" id="A0A9P9AHR7"/>
<evidence type="ECO:0000313" key="3">
    <source>
        <dbReference type="Proteomes" id="UP000777438"/>
    </source>
</evidence>
<dbReference type="InterPro" id="IPR005152">
    <property type="entry name" value="Lipase_secreted"/>
</dbReference>
<keyword evidence="2" id="KW-0378">Hydrolase</keyword>
<dbReference type="PANTHER" id="PTHR34853">
    <property type="match status" value="1"/>
</dbReference>
<reference evidence="2 3" key="1">
    <citation type="journal article" date="2021" name="Nat. Commun.">
        <title>Genetic determinants of endophytism in the Arabidopsis root mycobiome.</title>
        <authorList>
            <person name="Mesny F."/>
            <person name="Miyauchi S."/>
            <person name="Thiergart T."/>
            <person name="Pickel B."/>
            <person name="Atanasova L."/>
            <person name="Karlsson M."/>
            <person name="Huettel B."/>
            <person name="Barry K.W."/>
            <person name="Haridas S."/>
            <person name="Chen C."/>
            <person name="Bauer D."/>
            <person name="Andreopoulos W."/>
            <person name="Pangilinan J."/>
            <person name="LaButti K."/>
            <person name="Riley R."/>
            <person name="Lipzen A."/>
            <person name="Clum A."/>
            <person name="Drula E."/>
            <person name="Henrissat B."/>
            <person name="Kohler A."/>
            <person name="Grigoriev I.V."/>
            <person name="Martin F.M."/>
            <person name="Hacquard S."/>
        </authorList>
    </citation>
    <scope>NUCLEOTIDE SEQUENCE [LARGE SCALE GENOMIC DNA]</scope>
    <source>
        <strain evidence="2 3">MPI-CAGE-CH-0241</strain>
    </source>
</reference>
<dbReference type="GO" id="GO:0016042">
    <property type="term" value="P:lipid catabolic process"/>
    <property type="evidence" value="ECO:0007669"/>
    <property type="project" value="UniProtKB-UniRule"/>
</dbReference>
<feature type="signal peptide" evidence="1">
    <location>
        <begin position="1"/>
        <end position="18"/>
    </location>
</feature>
<feature type="chain" id="PRO_5040557445" evidence="1">
    <location>
        <begin position="19"/>
        <end position="460"/>
    </location>
</feature>
<dbReference type="PANTHER" id="PTHR34853:SF1">
    <property type="entry name" value="LIPASE 5"/>
    <property type="match status" value="1"/>
</dbReference>
<dbReference type="PIRSF" id="PIRSF029171">
    <property type="entry name" value="Esterase_LipA"/>
    <property type="match status" value="1"/>
</dbReference>
<dbReference type="EMBL" id="JAGPYM010000098">
    <property type="protein sequence ID" value="KAH6867559.1"/>
    <property type="molecule type" value="Genomic_DNA"/>
</dbReference>
<keyword evidence="1" id="KW-0732">Signal</keyword>
<dbReference type="OrthoDB" id="5382058at2759"/>
<dbReference type="GO" id="GO:0004806">
    <property type="term" value="F:triacylglycerol lipase activity"/>
    <property type="evidence" value="ECO:0007669"/>
    <property type="project" value="UniProtKB-UniRule"/>
</dbReference>